<feature type="compositionally biased region" description="Acidic residues" evidence="1">
    <location>
        <begin position="92"/>
        <end position="103"/>
    </location>
</feature>
<dbReference type="EMBL" id="JACEIK010002911">
    <property type="protein sequence ID" value="MCD9639438.1"/>
    <property type="molecule type" value="Genomic_DNA"/>
</dbReference>
<comment type="caution">
    <text evidence="2">The sequence shown here is derived from an EMBL/GenBank/DDBJ whole genome shotgun (WGS) entry which is preliminary data.</text>
</comment>
<feature type="compositionally biased region" description="Acidic residues" evidence="1">
    <location>
        <begin position="113"/>
        <end position="131"/>
    </location>
</feature>
<evidence type="ECO:0000313" key="2">
    <source>
        <dbReference type="EMBL" id="MCD9639438.1"/>
    </source>
</evidence>
<accession>A0ABS8UXG7</accession>
<keyword evidence="3" id="KW-1185">Reference proteome</keyword>
<name>A0ABS8UXG7_DATST</name>
<feature type="region of interest" description="Disordered" evidence="1">
    <location>
        <begin position="77"/>
        <end position="131"/>
    </location>
</feature>
<proteinExistence type="predicted"/>
<organism evidence="2 3">
    <name type="scientific">Datura stramonium</name>
    <name type="common">Jimsonweed</name>
    <name type="synonym">Common thornapple</name>
    <dbReference type="NCBI Taxonomy" id="4076"/>
    <lineage>
        <taxon>Eukaryota</taxon>
        <taxon>Viridiplantae</taxon>
        <taxon>Streptophyta</taxon>
        <taxon>Embryophyta</taxon>
        <taxon>Tracheophyta</taxon>
        <taxon>Spermatophyta</taxon>
        <taxon>Magnoliopsida</taxon>
        <taxon>eudicotyledons</taxon>
        <taxon>Gunneridae</taxon>
        <taxon>Pentapetalae</taxon>
        <taxon>asterids</taxon>
        <taxon>lamiids</taxon>
        <taxon>Solanales</taxon>
        <taxon>Solanaceae</taxon>
        <taxon>Solanoideae</taxon>
        <taxon>Datureae</taxon>
        <taxon>Datura</taxon>
    </lineage>
</organism>
<gene>
    <name evidence="2" type="ORF">HAX54_023989</name>
</gene>
<evidence type="ECO:0000256" key="1">
    <source>
        <dbReference type="SAM" id="MobiDB-lite"/>
    </source>
</evidence>
<dbReference type="Proteomes" id="UP000823775">
    <property type="component" value="Unassembled WGS sequence"/>
</dbReference>
<reference evidence="2 3" key="1">
    <citation type="journal article" date="2021" name="BMC Genomics">
        <title>Datura genome reveals duplications of psychoactive alkaloid biosynthetic genes and high mutation rate following tissue culture.</title>
        <authorList>
            <person name="Rajewski A."/>
            <person name="Carter-House D."/>
            <person name="Stajich J."/>
            <person name="Litt A."/>
        </authorList>
    </citation>
    <scope>NUCLEOTIDE SEQUENCE [LARGE SCALE GENOMIC DNA]</scope>
    <source>
        <strain evidence="2">AR-01</strain>
    </source>
</reference>
<protein>
    <submittedName>
        <fullName evidence="2">Uncharacterized protein</fullName>
    </submittedName>
</protein>
<sequence length="131" mass="15148">MDRSQQIFLFDDISINETLAENNAWDDSWRDQMYGIFELQLKIGGRPTTTEEMAELEKRYSLTKSAMMMYKVEPAFEEPLDDDEPTVMTDVIDNDEEEEDDATIDSLQVDNVDGQDDDDEPECNPNDDDFS</sequence>
<evidence type="ECO:0000313" key="3">
    <source>
        <dbReference type="Proteomes" id="UP000823775"/>
    </source>
</evidence>